<dbReference type="Proteomes" id="UP000006039">
    <property type="component" value="Unassembled WGS sequence"/>
</dbReference>
<name>J3NJN9_GAET3</name>
<dbReference type="VEuPathDB" id="FungiDB:GGTG_01469"/>
<keyword evidence="3" id="KW-1185">Reference proteome</keyword>
<reference evidence="1" key="3">
    <citation type="submission" date="2010-09" db="EMBL/GenBank/DDBJ databases">
        <title>Annotation of Gaeumannomyces graminis var. tritici R3-111a-1.</title>
        <authorList>
            <consortium name="The Broad Institute Genome Sequencing Platform"/>
            <person name="Ma L.-J."/>
            <person name="Dead R."/>
            <person name="Young S.K."/>
            <person name="Zeng Q."/>
            <person name="Gargeya S."/>
            <person name="Fitzgerald M."/>
            <person name="Haas B."/>
            <person name="Abouelleil A."/>
            <person name="Alvarado L."/>
            <person name="Arachchi H.M."/>
            <person name="Berlin A."/>
            <person name="Brown A."/>
            <person name="Chapman S.B."/>
            <person name="Chen Z."/>
            <person name="Dunbar C."/>
            <person name="Freedman E."/>
            <person name="Gearin G."/>
            <person name="Gellesch M."/>
            <person name="Goldberg J."/>
            <person name="Griggs A."/>
            <person name="Gujja S."/>
            <person name="Heiman D."/>
            <person name="Howarth C."/>
            <person name="Larson L."/>
            <person name="Lui A."/>
            <person name="MacDonald P.J.P."/>
            <person name="Mehta T."/>
            <person name="Montmayeur A."/>
            <person name="Murphy C."/>
            <person name="Neiman D."/>
            <person name="Pearson M."/>
            <person name="Priest M."/>
            <person name="Roberts A."/>
            <person name="Saif S."/>
            <person name="Shea T."/>
            <person name="Shenoy N."/>
            <person name="Sisk P."/>
            <person name="Stolte C."/>
            <person name="Sykes S."/>
            <person name="Yandava C."/>
            <person name="Wortman J."/>
            <person name="Nusbaum C."/>
            <person name="Birren B."/>
        </authorList>
    </citation>
    <scope>NUCLEOTIDE SEQUENCE</scope>
    <source>
        <strain evidence="1">R3-111a-1</strain>
    </source>
</reference>
<reference evidence="2" key="5">
    <citation type="submission" date="2018-04" db="UniProtKB">
        <authorList>
            <consortium name="EnsemblFungi"/>
        </authorList>
    </citation>
    <scope>IDENTIFICATION</scope>
    <source>
        <strain evidence="2">R3-111a-1</strain>
    </source>
</reference>
<proteinExistence type="predicted"/>
<gene>
    <name evidence="2" type="primary">20341927</name>
    <name evidence="1" type="ORF">GGTG_01469</name>
</gene>
<dbReference type="AlphaFoldDB" id="J3NJN9"/>
<reference evidence="3" key="1">
    <citation type="submission" date="2010-07" db="EMBL/GenBank/DDBJ databases">
        <title>The genome sequence of Gaeumannomyces graminis var. tritici strain R3-111a-1.</title>
        <authorList>
            <consortium name="The Broad Institute Genome Sequencing Platform"/>
            <person name="Ma L.-J."/>
            <person name="Dead R."/>
            <person name="Young S."/>
            <person name="Zeng Q."/>
            <person name="Koehrsen M."/>
            <person name="Alvarado L."/>
            <person name="Berlin A."/>
            <person name="Chapman S.B."/>
            <person name="Chen Z."/>
            <person name="Freedman E."/>
            <person name="Gellesch M."/>
            <person name="Goldberg J."/>
            <person name="Griggs A."/>
            <person name="Gujja S."/>
            <person name="Heilman E.R."/>
            <person name="Heiman D."/>
            <person name="Hepburn T."/>
            <person name="Howarth C."/>
            <person name="Jen D."/>
            <person name="Larson L."/>
            <person name="Mehta T."/>
            <person name="Neiman D."/>
            <person name="Pearson M."/>
            <person name="Roberts A."/>
            <person name="Saif S."/>
            <person name="Shea T."/>
            <person name="Shenoy N."/>
            <person name="Sisk P."/>
            <person name="Stolte C."/>
            <person name="Sykes S."/>
            <person name="Walk T."/>
            <person name="White J."/>
            <person name="Yandava C."/>
            <person name="Haas B."/>
            <person name="Nusbaum C."/>
            <person name="Birren B."/>
        </authorList>
    </citation>
    <scope>NUCLEOTIDE SEQUENCE [LARGE SCALE GENOMIC DNA]</scope>
    <source>
        <strain evidence="3">R3-111a-1</strain>
    </source>
</reference>
<evidence type="ECO:0000313" key="2">
    <source>
        <dbReference type="EnsemblFungi" id="EJT81491"/>
    </source>
</evidence>
<dbReference type="EnsemblFungi" id="EJT81491">
    <property type="protein sequence ID" value="EJT81491"/>
    <property type="gene ID" value="GGTG_01469"/>
</dbReference>
<evidence type="ECO:0000313" key="3">
    <source>
        <dbReference type="Proteomes" id="UP000006039"/>
    </source>
</evidence>
<reference evidence="1" key="2">
    <citation type="submission" date="2010-07" db="EMBL/GenBank/DDBJ databases">
        <authorList>
            <consortium name="The Broad Institute Genome Sequencing Platform"/>
            <consortium name="Broad Institute Genome Sequencing Center for Infectious Disease"/>
            <person name="Ma L.-J."/>
            <person name="Dead R."/>
            <person name="Young S."/>
            <person name="Zeng Q."/>
            <person name="Koehrsen M."/>
            <person name="Alvarado L."/>
            <person name="Berlin A."/>
            <person name="Chapman S.B."/>
            <person name="Chen Z."/>
            <person name="Freedman E."/>
            <person name="Gellesch M."/>
            <person name="Goldberg J."/>
            <person name="Griggs A."/>
            <person name="Gujja S."/>
            <person name="Heilman E.R."/>
            <person name="Heiman D."/>
            <person name="Hepburn T."/>
            <person name="Howarth C."/>
            <person name="Jen D."/>
            <person name="Larson L."/>
            <person name="Mehta T."/>
            <person name="Neiman D."/>
            <person name="Pearson M."/>
            <person name="Roberts A."/>
            <person name="Saif S."/>
            <person name="Shea T."/>
            <person name="Shenoy N."/>
            <person name="Sisk P."/>
            <person name="Stolte C."/>
            <person name="Sykes S."/>
            <person name="Walk T."/>
            <person name="White J."/>
            <person name="Yandava C."/>
            <person name="Haas B."/>
            <person name="Nusbaum C."/>
            <person name="Birren B."/>
        </authorList>
    </citation>
    <scope>NUCLEOTIDE SEQUENCE</scope>
    <source>
        <strain evidence="1">R3-111a-1</strain>
    </source>
</reference>
<organism evidence="1">
    <name type="scientific">Gaeumannomyces tritici (strain R3-111a-1)</name>
    <name type="common">Wheat and barley take-all root rot fungus</name>
    <name type="synonym">Gaeumannomyces graminis var. tritici</name>
    <dbReference type="NCBI Taxonomy" id="644352"/>
    <lineage>
        <taxon>Eukaryota</taxon>
        <taxon>Fungi</taxon>
        <taxon>Dikarya</taxon>
        <taxon>Ascomycota</taxon>
        <taxon>Pezizomycotina</taxon>
        <taxon>Sordariomycetes</taxon>
        <taxon>Sordariomycetidae</taxon>
        <taxon>Magnaporthales</taxon>
        <taxon>Magnaporthaceae</taxon>
        <taxon>Gaeumannomyces</taxon>
    </lineage>
</organism>
<dbReference type="RefSeq" id="XP_009217500.1">
    <property type="nucleotide sequence ID" value="XM_009219236.1"/>
</dbReference>
<dbReference type="HOGENOM" id="CLU_2427138_0_0_1"/>
<dbReference type="GeneID" id="20341927"/>
<reference evidence="2" key="4">
    <citation type="journal article" date="2015" name="G3 (Bethesda)">
        <title>Genome sequences of three phytopathogenic species of the Magnaporthaceae family of fungi.</title>
        <authorList>
            <person name="Okagaki L.H."/>
            <person name="Nunes C.C."/>
            <person name="Sailsbery J."/>
            <person name="Clay B."/>
            <person name="Brown D."/>
            <person name="John T."/>
            <person name="Oh Y."/>
            <person name="Young N."/>
            <person name="Fitzgerald M."/>
            <person name="Haas B.J."/>
            <person name="Zeng Q."/>
            <person name="Young S."/>
            <person name="Adiconis X."/>
            <person name="Fan L."/>
            <person name="Levin J.Z."/>
            <person name="Mitchell T.K."/>
            <person name="Okubara P.A."/>
            <person name="Farman M.L."/>
            <person name="Kohn L.M."/>
            <person name="Birren B."/>
            <person name="Ma L.-J."/>
            <person name="Dean R.A."/>
        </authorList>
    </citation>
    <scope>NUCLEOTIDE SEQUENCE</scope>
    <source>
        <strain evidence="2">R3-111a-1</strain>
    </source>
</reference>
<accession>J3NJN9</accession>
<dbReference type="EMBL" id="GL385395">
    <property type="protein sequence ID" value="EJT81491.1"/>
    <property type="molecule type" value="Genomic_DNA"/>
</dbReference>
<evidence type="ECO:0000313" key="1">
    <source>
        <dbReference type="EMBL" id="EJT81491.1"/>
    </source>
</evidence>
<sequence>MWAMHVHNQLRANQVWASRIEETSWREVALNEVPDSQYPGYEFHLDLGSHSAMNAQQTKKAKDLNYECCRHVKLRAEAPDWDCSSRHPHRG</sequence>
<protein>
    <submittedName>
        <fullName evidence="1 2">Uncharacterized protein</fullName>
    </submittedName>
</protein>